<dbReference type="InterPro" id="IPR013784">
    <property type="entry name" value="Carb-bd-like_fold"/>
</dbReference>
<dbReference type="EC" id="3.2.1.1" evidence="2"/>
<name>A0A371PBH7_9ACTN</name>
<dbReference type="Gene3D" id="2.60.40.10">
    <property type="entry name" value="Immunoglobulins"/>
    <property type="match status" value="1"/>
</dbReference>
<dbReference type="GO" id="GO:0005975">
    <property type="term" value="P:carbohydrate metabolic process"/>
    <property type="evidence" value="ECO:0007669"/>
    <property type="project" value="UniProtKB-ARBA"/>
</dbReference>
<dbReference type="InterPro" id="IPR051417">
    <property type="entry name" value="SDr/BOS_complex"/>
</dbReference>
<reference evidence="6 7" key="1">
    <citation type="submission" date="2018-08" db="EMBL/GenBank/DDBJ databases">
        <title>Aeromicrobium sp. M2KJ-4, whole genome shotgun sequence.</title>
        <authorList>
            <person name="Tuo L."/>
        </authorList>
    </citation>
    <scope>NUCLEOTIDE SEQUENCE [LARGE SCALE GENOMIC DNA]</scope>
    <source>
        <strain evidence="6 7">M2KJ-4</strain>
    </source>
</reference>
<dbReference type="AlphaFoldDB" id="A0A371PBH7"/>
<dbReference type="OrthoDB" id="3885507at2"/>
<dbReference type="SUPFAM" id="SSF49452">
    <property type="entry name" value="Starch-binding domain-like"/>
    <property type="match status" value="3"/>
</dbReference>
<sequence length="786" mass="81326">MSSSPSIVEARRPLAPRLVVALLAALALVLGPLAFVPASAAPGDPATVSGTVALSGDEDLVNIPVTLERRVDRGGDIDWEYENSDYFNGGGYAFADVDPGTYRVKSGGPSADDGSTPYAVKESAPFDVDGTDVTVPALDLTLGGSIGGTTAQDGAGALDGVRVIVSRLELGRYRYEREATSDSDGSYVVTGLRDGEYQLDFSKDDFLHEYYDDIPFDREDSTGATTITILNGNVVTAKDAALTPAAIVSGVVTADGDPLAGVAVSAYRKVVSGGVTSWESSQSYAFTDEDGSYRINTLPAGSYRIGFNDEGTTYAPEFYDDQPSVYSATATTFTVEPGDTEVANADLQLGGSIAGTVTGPDAKIVDVCVEAYGLVDGTYDESRPEPDLGTTDENGDYSLEGLTPGTYKLKFSDCGGNDLVSEYWDDQKTLADAGGVTVTAGETTPGVDATLAPSPTTADIKGVVTDTSDNAELSGIAVEVEQKFSSDDGDTWGFAGSDTTDSNGAYDVEVDDEGTYRVTFTDQSGLHFSEFNGNVTVASGEAAPAIDIDFGDVKTVNAALAPSVAITGTLTRPIGCVEPVAYAVDDADQSDPYFGEANYEAATYLIGELPTGEYKVRFDCGPQSGGAAFSRAAAAAVTAAGPQNWYLGKTSFADANTVVGTAGTATPLQPVTVAPVAQPPVVTPPVVGPPAPSAPAKVKPSIKVSAKAGKKSATLTVTVKASGVSPSGKVTIKLGGKKLKTVTLKRGKATIKLKKLKKGKKAFTIVYSGDSRVLAKTVKSKKISIK</sequence>
<dbReference type="InterPro" id="IPR032109">
    <property type="entry name" value="Big_3_5"/>
</dbReference>
<accession>A0A371PBH7</accession>
<dbReference type="InterPro" id="IPR013783">
    <property type="entry name" value="Ig-like_fold"/>
</dbReference>
<gene>
    <name evidence="6" type="ORF">DX116_06695</name>
</gene>
<organism evidence="6 7">
    <name type="scientific">Aeromicrobium endophyticum</name>
    <dbReference type="NCBI Taxonomy" id="2292704"/>
    <lineage>
        <taxon>Bacteria</taxon>
        <taxon>Bacillati</taxon>
        <taxon>Actinomycetota</taxon>
        <taxon>Actinomycetes</taxon>
        <taxon>Propionibacteriales</taxon>
        <taxon>Nocardioidaceae</taxon>
        <taxon>Aeromicrobium</taxon>
    </lineage>
</organism>
<evidence type="ECO:0000256" key="2">
    <source>
        <dbReference type="ARBA" id="ARBA00012595"/>
    </source>
</evidence>
<protein>
    <recommendedName>
        <fullName evidence="2">alpha-amylase</fullName>
        <ecNumber evidence="2">3.2.1.1</ecNumber>
    </recommendedName>
    <alternativeName>
        <fullName evidence="4">1,4-alpha-D-glucan glucanohydrolase</fullName>
    </alternativeName>
</protein>
<evidence type="ECO:0000256" key="3">
    <source>
        <dbReference type="ARBA" id="ARBA00022729"/>
    </source>
</evidence>
<evidence type="ECO:0000313" key="6">
    <source>
        <dbReference type="EMBL" id="REK73247.1"/>
    </source>
</evidence>
<comment type="catalytic activity">
    <reaction evidence="1">
        <text>Endohydrolysis of (1-&gt;4)-alpha-D-glucosidic linkages in polysaccharides containing three or more (1-&gt;4)-alpha-linked D-glucose units.</text>
        <dbReference type="EC" id="3.2.1.1"/>
    </reaction>
</comment>
<comment type="caution">
    <text evidence="6">The sequence shown here is derived from an EMBL/GenBank/DDBJ whole genome shotgun (WGS) entry which is preliminary data.</text>
</comment>
<evidence type="ECO:0000256" key="1">
    <source>
        <dbReference type="ARBA" id="ARBA00000548"/>
    </source>
</evidence>
<keyword evidence="3" id="KW-0732">Signal</keyword>
<dbReference type="Gene3D" id="2.60.40.1120">
    <property type="entry name" value="Carboxypeptidase-like, regulatory domain"/>
    <property type="match status" value="4"/>
</dbReference>
<evidence type="ECO:0000313" key="7">
    <source>
        <dbReference type="Proteomes" id="UP000265581"/>
    </source>
</evidence>
<dbReference type="Proteomes" id="UP000265581">
    <property type="component" value="Unassembled WGS sequence"/>
</dbReference>
<keyword evidence="7" id="KW-1185">Reference proteome</keyword>
<dbReference type="GO" id="GO:0004556">
    <property type="term" value="F:alpha-amylase activity"/>
    <property type="evidence" value="ECO:0007669"/>
    <property type="project" value="UniProtKB-EC"/>
</dbReference>
<evidence type="ECO:0000256" key="4">
    <source>
        <dbReference type="ARBA" id="ARBA00030238"/>
    </source>
</evidence>
<dbReference type="SUPFAM" id="SSF117074">
    <property type="entry name" value="Hypothetical protein PA1324"/>
    <property type="match status" value="1"/>
</dbReference>
<dbReference type="RefSeq" id="WP_119703360.1">
    <property type="nucleotide sequence ID" value="NZ_JBHSOI010000001.1"/>
</dbReference>
<dbReference type="Pfam" id="PF16640">
    <property type="entry name" value="Big_3_5"/>
    <property type="match status" value="1"/>
</dbReference>
<proteinExistence type="predicted"/>
<dbReference type="PANTHER" id="PTHR23303:SF14">
    <property type="entry name" value="BOS COMPLEX SUBUNIT NOMO1-RELATED"/>
    <property type="match status" value="1"/>
</dbReference>
<evidence type="ECO:0000259" key="5">
    <source>
        <dbReference type="Pfam" id="PF16640"/>
    </source>
</evidence>
<feature type="domain" description="Bacterial Ig-like" evidence="5">
    <location>
        <begin position="706"/>
        <end position="779"/>
    </location>
</feature>
<dbReference type="PANTHER" id="PTHR23303">
    <property type="entry name" value="CARBOXYPEPTIDASE REGULATORY REGION-CONTAINING"/>
    <property type="match status" value="1"/>
</dbReference>
<dbReference type="GO" id="GO:0030246">
    <property type="term" value="F:carbohydrate binding"/>
    <property type="evidence" value="ECO:0007669"/>
    <property type="project" value="InterPro"/>
</dbReference>
<dbReference type="EMBL" id="QUBR01000001">
    <property type="protein sequence ID" value="REK73247.1"/>
    <property type="molecule type" value="Genomic_DNA"/>
</dbReference>